<feature type="domain" description="Myb-like" evidence="2">
    <location>
        <begin position="153"/>
        <end position="202"/>
    </location>
</feature>
<name>A0A5J4WZ83_9EUKA</name>
<evidence type="ECO:0000313" key="4">
    <source>
        <dbReference type="Proteomes" id="UP000324800"/>
    </source>
</evidence>
<dbReference type="Gene3D" id="1.10.10.60">
    <property type="entry name" value="Homeodomain-like"/>
    <property type="match status" value="1"/>
</dbReference>
<reference evidence="3 4" key="1">
    <citation type="submission" date="2019-03" db="EMBL/GenBank/DDBJ databases">
        <title>Single cell metagenomics reveals metabolic interactions within the superorganism composed of flagellate Streblomastix strix and complex community of Bacteroidetes bacteria on its surface.</title>
        <authorList>
            <person name="Treitli S.C."/>
            <person name="Kolisko M."/>
            <person name="Husnik F."/>
            <person name="Keeling P."/>
            <person name="Hampl V."/>
        </authorList>
    </citation>
    <scope>NUCLEOTIDE SEQUENCE [LARGE SCALE GENOMIC DNA]</scope>
    <source>
        <strain evidence="3">ST1C</strain>
    </source>
</reference>
<dbReference type="OrthoDB" id="608866at2759"/>
<dbReference type="Proteomes" id="UP000324800">
    <property type="component" value="Unassembled WGS sequence"/>
</dbReference>
<proteinExistence type="predicted"/>
<dbReference type="Pfam" id="PF00249">
    <property type="entry name" value="Myb_DNA-binding"/>
    <property type="match status" value="1"/>
</dbReference>
<feature type="region of interest" description="Disordered" evidence="1">
    <location>
        <begin position="99"/>
        <end position="120"/>
    </location>
</feature>
<dbReference type="InterPro" id="IPR001005">
    <property type="entry name" value="SANT/Myb"/>
</dbReference>
<sequence length="233" mass="27096">MDTPQTDDDNMDLQDQKEIRQNLEYDQFGRKFLVNLVPYDKTSQIVIKKQKIQNNEHVITAQILQNQPSVLSEDNSRSETSSSHLSLIDMKLKSVIPFSQSSNDVQQQERSKQIQSTQKNDIHDIIDLEDDEKNQQNLQEPEVPTIHDLTKHRKKWTEIETQALIRGIELHGTKWSEMAKDKANVNIEKTASQLKDRFITIQKKQLWIPSIQDALTFHKSQSVQQTKHDDGNQ</sequence>
<gene>
    <name evidence="3" type="ORF">EZS28_004695</name>
</gene>
<protein>
    <recommendedName>
        <fullName evidence="2">Myb-like domain-containing protein</fullName>
    </recommendedName>
</protein>
<dbReference type="SMART" id="SM00717">
    <property type="entry name" value="SANT"/>
    <property type="match status" value="1"/>
</dbReference>
<evidence type="ECO:0000256" key="1">
    <source>
        <dbReference type="SAM" id="MobiDB-lite"/>
    </source>
</evidence>
<organism evidence="3 4">
    <name type="scientific">Streblomastix strix</name>
    <dbReference type="NCBI Taxonomy" id="222440"/>
    <lineage>
        <taxon>Eukaryota</taxon>
        <taxon>Metamonada</taxon>
        <taxon>Preaxostyla</taxon>
        <taxon>Oxymonadida</taxon>
        <taxon>Streblomastigidae</taxon>
        <taxon>Streblomastix</taxon>
    </lineage>
</organism>
<dbReference type="AlphaFoldDB" id="A0A5J4WZ83"/>
<dbReference type="PROSITE" id="PS50090">
    <property type="entry name" value="MYB_LIKE"/>
    <property type="match status" value="1"/>
</dbReference>
<evidence type="ECO:0000259" key="2">
    <source>
        <dbReference type="PROSITE" id="PS50090"/>
    </source>
</evidence>
<comment type="caution">
    <text evidence="3">The sequence shown here is derived from an EMBL/GenBank/DDBJ whole genome shotgun (WGS) entry which is preliminary data.</text>
</comment>
<dbReference type="InterPro" id="IPR009057">
    <property type="entry name" value="Homeodomain-like_sf"/>
</dbReference>
<dbReference type="EMBL" id="SNRW01000684">
    <property type="protein sequence ID" value="KAA6399776.1"/>
    <property type="molecule type" value="Genomic_DNA"/>
</dbReference>
<dbReference type="CDD" id="cd11660">
    <property type="entry name" value="SANT_TRF"/>
    <property type="match status" value="1"/>
</dbReference>
<dbReference type="SUPFAM" id="SSF46689">
    <property type="entry name" value="Homeodomain-like"/>
    <property type="match status" value="1"/>
</dbReference>
<evidence type="ECO:0000313" key="3">
    <source>
        <dbReference type="EMBL" id="KAA6399776.1"/>
    </source>
</evidence>
<accession>A0A5J4WZ83</accession>